<sequence length="551" mass="62216">MCTFPNTETLTIEFKSDKKPLPDNDIIDAVVAFANTEGGDLYLGIEDDGTVTGLHPSHQDITRLTAFIANKTVPPVSTRATILTNKNLQVLKISVPKYTYIVASSTGKIQRRRLKADHTPENVPLYPYEIPHRLSSLSLLDFSAQPLPDTTRHDLDATERERLRNIIRTYHGEPTLLELDDLELDKALRLVAKVGEDYVPTVTGMLLIGRQERLQELIPTAESSLQIMDNGQLRINETYTLPLLASIEKINNYFTTINQEDEMDVGMFRVPIPHYAPQAFREALINAYSHRDYSLLGRVRVLIEREGITISNPGGFIQGVSYDKLLDAEPHGCNPVLADCLKRIGLAERSGRGIDRIYAGSLRYGKMLPDYSNSTTDNVRLYIPASRPDKNFIRLLTKKQEQLHRDFTIYELMVLSQLKGNQLLTCQELSAHTGIPAYKLESTLETLTAEKMIKTSKQRKVIYYTFSGQSYKVPTCENHLVKEPITDYADYNQQIMKLANKKGNVTRADVTALLHVSPAQAYRLLNRLKENGLLILEGKGKMAHYRLLSIT</sequence>
<proteinExistence type="predicted"/>
<accession>A0A927ZRQ4</accession>
<dbReference type="InterPro" id="IPR036388">
    <property type="entry name" value="WH-like_DNA-bd_sf"/>
</dbReference>
<evidence type="ECO:0000313" key="2">
    <source>
        <dbReference type="EMBL" id="MBE6084536.1"/>
    </source>
</evidence>
<dbReference type="Gene3D" id="1.10.10.10">
    <property type="entry name" value="Winged helix-like DNA-binding domain superfamily/Winged helix DNA-binding domain"/>
    <property type="match status" value="1"/>
</dbReference>
<dbReference type="Pfam" id="PF13749">
    <property type="entry name" value="HATPase_c_4"/>
    <property type="match status" value="1"/>
</dbReference>
<evidence type="ECO:0000313" key="3">
    <source>
        <dbReference type="Proteomes" id="UP000772151"/>
    </source>
</evidence>
<dbReference type="InterPro" id="IPR007421">
    <property type="entry name" value="Schlafen_AlbA_2_dom"/>
</dbReference>
<dbReference type="InterPro" id="IPR038475">
    <property type="entry name" value="RecG_C_sf"/>
</dbReference>
<organism evidence="2 3">
    <name type="scientific">Selenomonas ruminantium</name>
    <dbReference type="NCBI Taxonomy" id="971"/>
    <lineage>
        <taxon>Bacteria</taxon>
        <taxon>Bacillati</taxon>
        <taxon>Bacillota</taxon>
        <taxon>Negativicutes</taxon>
        <taxon>Selenomonadales</taxon>
        <taxon>Selenomonadaceae</taxon>
        <taxon>Selenomonas</taxon>
    </lineage>
</organism>
<evidence type="ECO:0000259" key="1">
    <source>
        <dbReference type="Pfam" id="PF04326"/>
    </source>
</evidence>
<dbReference type="AlphaFoldDB" id="A0A927ZRQ4"/>
<dbReference type="Pfam" id="PF04326">
    <property type="entry name" value="SLFN_AlbA_2"/>
    <property type="match status" value="1"/>
</dbReference>
<reference evidence="2" key="1">
    <citation type="submission" date="2019-04" db="EMBL/GenBank/DDBJ databases">
        <title>Evolution of Biomass-Degrading Anaerobic Consortia Revealed by Metagenomics.</title>
        <authorList>
            <person name="Peng X."/>
        </authorList>
    </citation>
    <scope>NUCLEOTIDE SEQUENCE</scope>
    <source>
        <strain evidence="2">SIG242</strain>
    </source>
</reference>
<dbReference type="EMBL" id="SVCA01000002">
    <property type="protein sequence ID" value="MBE6084536.1"/>
    <property type="molecule type" value="Genomic_DNA"/>
</dbReference>
<dbReference type="PANTHER" id="PTHR30595">
    <property type="entry name" value="GLPR-RELATED TRANSCRIPTIONAL REPRESSOR"/>
    <property type="match status" value="1"/>
</dbReference>
<dbReference type="Gene3D" id="3.30.950.30">
    <property type="entry name" value="Schlafen, AAA domain"/>
    <property type="match status" value="1"/>
</dbReference>
<name>A0A927ZRQ4_SELRU</name>
<feature type="domain" description="Schlafen AlbA-2" evidence="1">
    <location>
        <begin position="8"/>
        <end position="108"/>
    </location>
</feature>
<dbReference type="InterPro" id="IPR036390">
    <property type="entry name" value="WH_DNA-bd_sf"/>
</dbReference>
<comment type="caution">
    <text evidence="2">The sequence shown here is derived from an EMBL/GenBank/DDBJ whole genome shotgun (WGS) entry which is preliminary data.</text>
</comment>
<dbReference type="InterPro" id="IPR038461">
    <property type="entry name" value="Schlafen_AlbA_2_dom_sf"/>
</dbReference>
<protein>
    <submittedName>
        <fullName evidence="2">AAA family ATPase</fullName>
    </submittedName>
</protein>
<dbReference type="Proteomes" id="UP000772151">
    <property type="component" value="Unassembled WGS sequence"/>
</dbReference>
<dbReference type="SUPFAM" id="SSF46785">
    <property type="entry name" value="Winged helix' DNA-binding domain"/>
    <property type="match status" value="1"/>
</dbReference>
<dbReference type="PANTHER" id="PTHR30595:SF6">
    <property type="entry name" value="SCHLAFEN ALBA-2 DOMAIN-CONTAINING PROTEIN"/>
    <property type="match status" value="1"/>
</dbReference>
<dbReference type="RefSeq" id="WP_303668626.1">
    <property type="nucleotide sequence ID" value="NZ_SVCA01000002.1"/>
</dbReference>
<gene>
    <name evidence="2" type="ORF">E7203_03550</name>
</gene>
<dbReference type="Gene3D" id="3.30.565.60">
    <property type="match status" value="1"/>
</dbReference>